<keyword evidence="11 14" id="KW-0472">Membrane</keyword>
<keyword evidence="6 14" id="KW-0812">Transmembrane</keyword>
<dbReference type="CDD" id="cd01347">
    <property type="entry name" value="ligand_gated_channel"/>
    <property type="match status" value="1"/>
</dbReference>
<gene>
    <name evidence="19" type="ORF">EDC50_0639</name>
</gene>
<feature type="chain" id="PRO_5017947971" evidence="16">
    <location>
        <begin position="27"/>
        <end position="709"/>
    </location>
</feature>
<evidence type="ECO:0000256" key="13">
    <source>
        <dbReference type="ARBA" id="ARBA00023237"/>
    </source>
</evidence>
<dbReference type="PROSITE" id="PS52016">
    <property type="entry name" value="TONB_DEPENDENT_REC_3"/>
    <property type="match status" value="1"/>
</dbReference>
<dbReference type="GO" id="GO:0009279">
    <property type="term" value="C:cell outer membrane"/>
    <property type="evidence" value="ECO:0007669"/>
    <property type="project" value="UniProtKB-SubCell"/>
</dbReference>
<dbReference type="Gene3D" id="2.170.130.10">
    <property type="entry name" value="TonB-dependent receptor, plug domain"/>
    <property type="match status" value="1"/>
</dbReference>
<evidence type="ECO:0000256" key="14">
    <source>
        <dbReference type="PROSITE-ProRule" id="PRU01360"/>
    </source>
</evidence>
<evidence type="ECO:0000256" key="2">
    <source>
        <dbReference type="ARBA" id="ARBA00009810"/>
    </source>
</evidence>
<keyword evidence="12 19" id="KW-0675">Receptor</keyword>
<dbReference type="InterPro" id="IPR037066">
    <property type="entry name" value="Plug_dom_sf"/>
</dbReference>
<evidence type="ECO:0000256" key="6">
    <source>
        <dbReference type="ARBA" id="ARBA00022692"/>
    </source>
</evidence>
<dbReference type="InterPro" id="IPR036942">
    <property type="entry name" value="Beta-barrel_TonB_sf"/>
</dbReference>
<evidence type="ECO:0000256" key="10">
    <source>
        <dbReference type="ARBA" id="ARBA00023077"/>
    </source>
</evidence>
<evidence type="ECO:0000259" key="18">
    <source>
        <dbReference type="Pfam" id="PF07715"/>
    </source>
</evidence>
<feature type="domain" description="TonB-dependent receptor-like beta-barrel" evidence="17">
    <location>
        <begin position="232"/>
        <end position="678"/>
    </location>
</feature>
<evidence type="ECO:0000256" key="11">
    <source>
        <dbReference type="ARBA" id="ARBA00023136"/>
    </source>
</evidence>
<proteinExistence type="inferred from homology"/>
<evidence type="ECO:0000256" key="4">
    <source>
        <dbReference type="ARBA" id="ARBA00022452"/>
    </source>
</evidence>
<evidence type="ECO:0000256" key="12">
    <source>
        <dbReference type="ARBA" id="ARBA00023170"/>
    </source>
</evidence>
<dbReference type="GO" id="GO:0015344">
    <property type="term" value="F:siderophore uptake transmembrane transporter activity"/>
    <property type="evidence" value="ECO:0007669"/>
    <property type="project" value="TreeGrafter"/>
</dbReference>
<evidence type="ECO:0000256" key="15">
    <source>
        <dbReference type="RuleBase" id="RU003357"/>
    </source>
</evidence>
<keyword evidence="20" id="KW-1185">Reference proteome</keyword>
<keyword evidence="9" id="KW-0406">Ion transport</keyword>
<evidence type="ECO:0000256" key="1">
    <source>
        <dbReference type="ARBA" id="ARBA00004571"/>
    </source>
</evidence>
<keyword evidence="5" id="KW-0410">Iron transport</keyword>
<dbReference type="PANTHER" id="PTHR32552:SF68">
    <property type="entry name" value="FERRICHROME OUTER MEMBRANE TRANSPORTER_PHAGE RECEPTOR"/>
    <property type="match status" value="1"/>
</dbReference>
<organism evidence="19 20">
    <name type="scientific">Vulcaniibacterium tengchongense</name>
    <dbReference type="NCBI Taxonomy" id="1273429"/>
    <lineage>
        <taxon>Bacteria</taxon>
        <taxon>Pseudomonadati</taxon>
        <taxon>Pseudomonadota</taxon>
        <taxon>Gammaproteobacteria</taxon>
        <taxon>Lysobacterales</taxon>
        <taxon>Lysobacteraceae</taxon>
        <taxon>Vulcaniibacterium</taxon>
    </lineage>
</organism>
<keyword evidence="3 14" id="KW-0813">Transport</keyword>
<evidence type="ECO:0000256" key="5">
    <source>
        <dbReference type="ARBA" id="ARBA00022496"/>
    </source>
</evidence>
<evidence type="ECO:0000256" key="16">
    <source>
        <dbReference type="SAM" id="SignalP"/>
    </source>
</evidence>
<keyword evidence="4 14" id="KW-1134">Transmembrane beta strand</keyword>
<keyword evidence="10 15" id="KW-0798">TonB box</keyword>
<dbReference type="EMBL" id="RKQN01000001">
    <property type="protein sequence ID" value="RPE81449.1"/>
    <property type="molecule type" value="Genomic_DNA"/>
</dbReference>
<dbReference type="InterPro" id="IPR010105">
    <property type="entry name" value="TonB_sidphr_rcpt"/>
</dbReference>
<keyword evidence="13 14" id="KW-0998">Cell outer membrane</keyword>
<dbReference type="PANTHER" id="PTHR32552">
    <property type="entry name" value="FERRICHROME IRON RECEPTOR-RELATED"/>
    <property type="match status" value="1"/>
</dbReference>
<dbReference type="InterPro" id="IPR012910">
    <property type="entry name" value="Plug_dom"/>
</dbReference>
<dbReference type="RefSeq" id="WP_123769006.1">
    <property type="nucleotide sequence ID" value="NZ_RKQN01000001.1"/>
</dbReference>
<dbReference type="SUPFAM" id="SSF56935">
    <property type="entry name" value="Porins"/>
    <property type="match status" value="1"/>
</dbReference>
<evidence type="ECO:0000256" key="8">
    <source>
        <dbReference type="ARBA" id="ARBA00023004"/>
    </source>
</evidence>
<evidence type="ECO:0000259" key="17">
    <source>
        <dbReference type="Pfam" id="PF00593"/>
    </source>
</evidence>
<dbReference type="InterPro" id="IPR000531">
    <property type="entry name" value="Beta-barrel_TonB"/>
</dbReference>
<evidence type="ECO:0000313" key="19">
    <source>
        <dbReference type="EMBL" id="RPE81449.1"/>
    </source>
</evidence>
<dbReference type="AlphaFoldDB" id="A0A3N4VNM6"/>
<comment type="subcellular location">
    <subcellularLocation>
        <location evidence="1 14">Cell outer membrane</location>
        <topology evidence="1 14">Multi-pass membrane protein</topology>
    </subcellularLocation>
</comment>
<protein>
    <submittedName>
        <fullName evidence="19">Iron complex outermembrane receptor protein</fullName>
    </submittedName>
</protein>
<sequence>MPASKRRLLTWSLLAPSALAAAVAHAQSADPEAERRAKDLDGVVVVAERAITATKTDTAVVDTPQAISVVAADLFADRGALNLQETLRYSAGVAAEAYGLDTRSDAMLVRGLAPVEFHDGMRKVYNYSPLPRVEVYSLDRVELLRGPSSVLYGQGASGGIVNSVSKLPQPTFQGEVGAQFGRFDRKQLQFDVTGALNEAGTVYGRLVGVGRDSGMQTDGVSDDRLFLSPSITWDIGTDTRLTLLALYQRDRTASSQQFLPVAATLQAPPGRRLDASTFLGDADVDKLDARQASLTALFEHRFADALTWRSSLRYVDAGTTFQELYPDTYSNPADPFIDAGDRLLNRIYYAIKPDFRILTSDNSLQWDVRTGVFRHKLLFGVDYSDFRQRSWSAGCDATADPGVCTITPIDIYDPVSRGIVLPAYQRDPNQRNTQVGLYAQDQIDWGERLSLVLGLRRDRARSRTQGSPVQTDEATTYRIGVIGDAGAHLSPYVSYSESFLPVAGLDFYNNALQPQRGRQVEAGVKWNPARNALVTANVFRIVETNRPTNDPDNPVNVVQTGELRSRGFELEAAYAFGPQIELTASYAYNDAEVTRSNYPAEIGVQLGDVPKHLASLWASKRFELGAAGLRLGLGGRYVGSTLSTGAAGSLRTPSYTVADALAAVEWSQWSFALNVTNLFDKEYFAPCRVFGDCFTGLGRNVVGTVRYRF</sequence>
<dbReference type="GO" id="GO:0015891">
    <property type="term" value="P:siderophore transport"/>
    <property type="evidence" value="ECO:0007669"/>
    <property type="project" value="InterPro"/>
</dbReference>
<dbReference type="OrthoDB" id="127311at2"/>
<dbReference type="NCBIfam" id="TIGR01783">
    <property type="entry name" value="TonB-siderophor"/>
    <property type="match status" value="1"/>
</dbReference>
<dbReference type="Proteomes" id="UP000269708">
    <property type="component" value="Unassembled WGS sequence"/>
</dbReference>
<dbReference type="InterPro" id="IPR039426">
    <property type="entry name" value="TonB-dep_rcpt-like"/>
</dbReference>
<feature type="signal peptide" evidence="16">
    <location>
        <begin position="1"/>
        <end position="26"/>
    </location>
</feature>
<keyword evidence="8" id="KW-0408">Iron</keyword>
<evidence type="ECO:0000313" key="20">
    <source>
        <dbReference type="Proteomes" id="UP000269708"/>
    </source>
</evidence>
<evidence type="ECO:0000256" key="9">
    <source>
        <dbReference type="ARBA" id="ARBA00023065"/>
    </source>
</evidence>
<feature type="domain" description="TonB-dependent receptor plug" evidence="18">
    <location>
        <begin position="61"/>
        <end position="160"/>
    </location>
</feature>
<comment type="similarity">
    <text evidence="2 14 15">Belongs to the TonB-dependent receptor family.</text>
</comment>
<name>A0A3N4VNM6_9GAMM</name>
<comment type="caution">
    <text evidence="19">The sequence shown here is derived from an EMBL/GenBank/DDBJ whole genome shotgun (WGS) entry which is preliminary data.</text>
</comment>
<dbReference type="Gene3D" id="2.40.170.20">
    <property type="entry name" value="TonB-dependent receptor, beta-barrel domain"/>
    <property type="match status" value="1"/>
</dbReference>
<keyword evidence="7 16" id="KW-0732">Signal</keyword>
<evidence type="ECO:0000256" key="3">
    <source>
        <dbReference type="ARBA" id="ARBA00022448"/>
    </source>
</evidence>
<evidence type="ECO:0000256" key="7">
    <source>
        <dbReference type="ARBA" id="ARBA00022729"/>
    </source>
</evidence>
<dbReference type="GO" id="GO:0038023">
    <property type="term" value="F:signaling receptor activity"/>
    <property type="evidence" value="ECO:0007669"/>
    <property type="project" value="InterPro"/>
</dbReference>
<reference evidence="19 20" key="1">
    <citation type="submission" date="2018-11" db="EMBL/GenBank/DDBJ databases">
        <title>Genomic Encyclopedia of Type Strains, Phase IV (KMG-IV): sequencing the most valuable type-strain genomes for metagenomic binning, comparative biology and taxonomic classification.</title>
        <authorList>
            <person name="Goeker M."/>
        </authorList>
    </citation>
    <scope>NUCLEOTIDE SEQUENCE [LARGE SCALE GENOMIC DNA]</scope>
    <source>
        <strain evidence="19 20">DSM 25623</strain>
    </source>
</reference>
<accession>A0A3N4VNM6</accession>
<dbReference type="Pfam" id="PF00593">
    <property type="entry name" value="TonB_dep_Rec_b-barrel"/>
    <property type="match status" value="1"/>
</dbReference>
<dbReference type="Pfam" id="PF07715">
    <property type="entry name" value="Plug"/>
    <property type="match status" value="1"/>
</dbReference>